<keyword evidence="2" id="KW-1185">Reference proteome</keyword>
<organism evidence="1 2">
    <name type="scientific">Sphagnurus paluster</name>
    <dbReference type="NCBI Taxonomy" id="117069"/>
    <lineage>
        <taxon>Eukaryota</taxon>
        <taxon>Fungi</taxon>
        <taxon>Dikarya</taxon>
        <taxon>Basidiomycota</taxon>
        <taxon>Agaricomycotina</taxon>
        <taxon>Agaricomycetes</taxon>
        <taxon>Agaricomycetidae</taxon>
        <taxon>Agaricales</taxon>
        <taxon>Tricholomatineae</taxon>
        <taxon>Lyophyllaceae</taxon>
        <taxon>Sphagnurus</taxon>
    </lineage>
</organism>
<dbReference type="AlphaFoldDB" id="A0A9P7GTT4"/>
<dbReference type="Proteomes" id="UP000717328">
    <property type="component" value="Unassembled WGS sequence"/>
</dbReference>
<evidence type="ECO:0000313" key="2">
    <source>
        <dbReference type="Proteomes" id="UP000717328"/>
    </source>
</evidence>
<comment type="caution">
    <text evidence="1">The sequence shown here is derived from an EMBL/GenBank/DDBJ whole genome shotgun (WGS) entry which is preliminary data.</text>
</comment>
<evidence type="ECO:0000313" key="1">
    <source>
        <dbReference type="EMBL" id="KAG5654363.1"/>
    </source>
</evidence>
<proteinExistence type="predicted"/>
<accession>A0A9P7GTT4</accession>
<reference evidence="1" key="2">
    <citation type="submission" date="2021-10" db="EMBL/GenBank/DDBJ databases">
        <title>Phylogenomics reveals ancestral predisposition of the termite-cultivated fungus Termitomyces towards a domesticated lifestyle.</title>
        <authorList>
            <person name="Auxier B."/>
            <person name="Grum-Grzhimaylo A."/>
            <person name="Cardenas M.E."/>
            <person name="Lodge J.D."/>
            <person name="Laessoe T."/>
            <person name="Pedersen O."/>
            <person name="Smith M.E."/>
            <person name="Kuyper T.W."/>
            <person name="Franco-Molano E.A."/>
            <person name="Baroni T.J."/>
            <person name="Aanen D.K."/>
        </authorList>
    </citation>
    <scope>NUCLEOTIDE SEQUENCE</scope>
    <source>
        <strain evidence="1">D49</strain>
    </source>
</reference>
<sequence length="184" mass="20806">MSDTNADDVLQTTLNPRDPNIEKEVLGVLQVAIAKSFADGKLRGLPDTFVAVLNAKRDNEDEEALLSAGIEDLEIFVFYLLAGMLPRFTDRIPFNKIFTSVLIGDAALAARMRTAPKVLEALRGPDVTDKEFADEFRRTYGRCRVHYNRIYMSKTMTDQMDVFVTVLISKYVQMAHADKQQRVQ</sequence>
<dbReference type="EMBL" id="JABCKI010000010">
    <property type="protein sequence ID" value="KAG5654363.1"/>
    <property type="molecule type" value="Genomic_DNA"/>
</dbReference>
<name>A0A9P7GTT4_9AGAR</name>
<protein>
    <submittedName>
        <fullName evidence="1">Uncharacterized protein</fullName>
    </submittedName>
</protein>
<reference evidence="1" key="1">
    <citation type="submission" date="2021-02" db="EMBL/GenBank/DDBJ databases">
        <authorList>
            <person name="Nieuwenhuis M."/>
            <person name="Van De Peppel L.J.J."/>
        </authorList>
    </citation>
    <scope>NUCLEOTIDE SEQUENCE</scope>
    <source>
        <strain evidence="1">D49</strain>
    </source>
</reference>
<gene>
    <name evidence="1" type="ORF">H0H81_003821</name>
</gene>